<evidence type="ECO:0000313" key="3">
    <source>
        <dbReference type="Proteomes" id="UP000813463"/>
    </source>
</evidence>
<feature type="region of interest" description="Disordered" evidence="2">
    <location>
        <begin position="1"/>
        <end position="66"/>
    </location>
</feature>
<keyword evidence="3" id="KW-1185">Reference proteome</keyword>
<proteinExistence type="predicted"/>
<dbReference type="GeneID" id="110775967"/>
<sequence length="220" mass="24346">MGSETMKEELHCSSSSSGDEDGDEEWKAAINSAASTFPGCSQPNPTPTPASDDDDEDVKLQPQPIKHYQIKAQKTLDDILTKSLDMVESSDPIDAIDDDPVLNDGGVRLFKQAPVGIVFDHRVELKGPKRKPRILPGEAIDEKSKKFKRRLQSVVVEGTDILDTAKDATQKSLSKLKAKEAAAKEAAKREEERVAQLKKIRGERWLPSIAKEMQVKSRVR</sequence>
<organism evidence="3 4">
    <name type="scientific">Spinacia oleracea</name>
    <name type="common">Spinach</name>
    <dbReference type="NCBI Taxonomy" id="3562"/>
    <lineage>
        <taxon>Eukaryota</taxon>
        <taxon>Viridiplantae</taxon>
        <taxon>Streptophyta</taxon>
        <taxon>Embryophyta</taxon>
        <taxon>Tracheophyta</taxon>
        <taxon>Spermatophyta</taxon>
        <taxon>Magnoliopsida</taxon>
        <taxon>eudicotyledons</taxon>
        <taxon>Gunneridae</taxon>
        <taxon>Pentapetalae</taxon>
        <taxon>Caryophyllales</taxon>
        <taxon>Chenopodiaceae</taxon>
        <taxon>Chenopodioideae</taxon>
        <taxon>Anserineae</taxon>
        <taxon>Spinacia</taxon>
    </lineage>
</organism>
<gene>
    <name evidence="4" type="primary">LOC110775967</name>
</gene>
<feature type="coiled-coil region" evidence="1">
    <location>
        <begin position="173"/>
        <end position="200"/>
    </location>
</feature>
<evidence type="ECO:0000256" key="2">
    <source>
        <dbReference type="SAM" id="MobiDB-lite"/>
    </source>
</evidence>
<reference evidence="3" key="1">
    <citation type="journal article" date="2021" name="Nat. Commun.">
        <title>Genomic analyses provide insights into spinach domestication and the genetic basis of agronomic traits.</title>
        <authorList>
            <person name="Cai X."/>
            <person name="Sun X."/>
            <person name="Xu C."/>
            <person name="Sun H."/>
            <person name="Wang X."/>
            <person name="Ge C."/>
            <person name="Zhang Z."/>
            <person name="Wang Q."/>
            <person name="Fei Z."/>
            <person name="Jiao C."/>
            <person name="Wang Q."/>
        </authorList>
    </citation>
    <scope>NUCLEOTIDE SEQUENCE [LARGE SCALE GENOMIC DNA]</scope>
    <source>
        <strain evidence="3">cv. Varoflay</strain>
    </source>
</reference>
<accession>A0A9R0HSM0</accession>
<protein>
    <submittedName>
        <fullName evidence="4">Uncharacterized protein</fullName>
    </submittedName>
</protein>
<dbReference type="PANTHER" id="PTHR36765">
    <property type="entry name" value="EXPRESSED PROTEIN"/>
    <property type="match status" value="1"/>
</dbReference>
<dbReference type="RefSeq" id="XP_021836248.1">
    <property type="nucleotide sequence ID" value="XM_021980556.2"/>
</dbReference>
<dbReference type="OrthoDB" id="1919921at2759"/>
<feature type="compositionally biased region" description="Polar residues" evidence="2">
    <location>
        <begin position="32"/>
        <end position="43"/>
    </location>
</feature>
<evidence type="ECO:0000313" key="4">
    <source>
        <dbReference type="RefSeq" id="XP_021836248.1"/>
    </source>
</evidence>
<dbReference type="PANTHER" id="PTHR36765:SF1">
    <property type="entry name" value="EXPRESSED PROTEIN"/>
    <property type="match status" value="1"/>
</dbReference>
<keyword evidence="1" id="KW-0175">Coiled coil</keyword>
<reference evidence="4" key="2">
    <citation type="submission" date="2025-08" db="UniProtKB">
        <authorList>
            <consortium name="RefSeq"/>
        </authorList>
    </citation>
    <scope>IDENTIFICATION</scope>
    <source>
        <tissue evidence="4">Leaf</tissue>
    </source>
</reference>
<evidence type="ECO:0000256" key="1">
    <source>
        <dbReference type="SAM" id="Coils"/>
    </source>
</evidence>
<feature type="compositionally biased region" description="Basic and acidic residues" evidence="2">
    <location>
        <begin position="1"/>
        <end position="11"/>
    </location>
</feature>
<dbReference type="KEGG" id="soe:110775967"/>
<name>A0A9R0HSM0_SPIOL</name>
<dbReference type="Proteomes" id="UP000813463">
    <property type="component" value="Chromosome 3"/>
</dbReference>
<dbReference type="AlphaFoldDB" id="A0A9R0HSM0"/>